<dbReference type="Proteomes" id="UP000037326">
    <property type="component" value="Unassembled WGS sequence"/>
</dbReference>
<dbReference type="EMBL" id="LFXJ01000005">
    <property type="protein sequence ID" value="KMY32799.1"/>
    <property type="molecule type" value="Genomic_DNA"/>
</dbReference>
<evidence type="ECO:0000313" key="2">
    <source>
        <dbReference type="Proteomes" id="UP000037326"/>
    </source>
</evidence>
<protein>
    <recommendedName>
        <fullName evidence="3">DUF2922 domain-containing protein</fullName>
    </recommendedName>
</protein>
<sequence length="74" mass="8007">MTQVLELQFETAAGKTTTVAIDAPKPKVTAEEIRQVMQTIIAKNVFDGQASALVAMSGARIVDRQVTEFELGIE</sequence>
<name>A0A0K9FE41_9BACI</name>
<dbReference type="Pfam" id="PF11148">
    <property type="entry name" value="DUF2922"/>
    <property type="match status" value="1"/>
</dbReference>
<dbReference type="PATRIC" id="fig|582475.4.peg.2021"/>
<evidence type="ECO:0008006" key="3">
    <source>
        <dbReference type="Google" id="ProtNLM"/>
    </source>
</evidence>
<dbReference type="AlphaFoldDB" id="A0A0K9FE41"/>
<proteinExistence type="predicted"/>
<reference evidence="2" key="1">
    <citation type="submission" date="2015-07" db="EMBL/GenBank/DDBJ databases">
        <authorList>
            <consortium name="Consortium for Microbial Forensics and Genomics (microFORGE)"/>
            <person name="Knight B.M."/>
            <person name="Roberts D.P."/>
            <person name="Lin D."/>
            <person name="Hari K."/>
            <person name="Fletcher J."/>
            <person name="Melcher U."/>
            <person name="Blagden T."/>
            <person name="Winegar R.A."/>
        </authorList>
    </citation>
    <scope>NUCLEOTIDE SEQUENCE [LARGE SCALE GENOMIC DNA]</scope>
    <source>
        <strain evidence="2">DSM 23493</strain>
    </source>
</reference>
<accession>A0A0K9FE41</accession>
<dbReference type="RefSeq" id="WP_049666347.1">
    <property type="nucleotide sequence ID" value="NZ_JBIVOC010000010.1"/>
</dbReference>
<dbReference type="InterPro" id="IPR021321">
    <property type="entry name" value="DUF2922"/>
</dbReference>
<organism evidence="1 2">
    <name type="scientific">Lysinibacillus xylanilyticus</name>
    <dbReference type="NCBI Taxonomy" id="582475"/>
    <lineage>
        <taxon>Bacteria</taxon>
        <taxon>Bacillati</taxon>
        <taxon>Bacillota</taxon>
        <taxon>Bacilli</taxon>
        <taxon>Bacillales</taxon>
        <taxon>Bacillaceae</taxon>
        <taxon>Lysinibacillus</taxon>
    </lineage>
</organism>
<gene>
    <name evidence="1" type="ORF">ACZ11_11980</name>
</gene>
<evidence type="ECO:0000313" key="1">
    <source>
        <dbReference type="EMBL" id="KMY32799.1"/>
    </source>
</evidence>
<dbReference type="OrthoDB" id="2454247at2"/>
<comment type="caution">
    <text evidence="1">The sequence shown here is derived from an EMBL/GenBank/DDBJ whole genome shotgun (WGS) entry which is preliminary data.</text>
</comment>
<dbReference type="GeneID" id="96598951"/>